<evidence type="ECO:0000313" key="1">
    <source>
        <dbReference type="Proteomes" id="UP000887579"/>
    </source>
</evidence>
<accession>A0AC34FV20</accession>
<protein>
    <submittedName>
        <fullName evidence="2">SH2 domain-containing protein</fullName>
    </submittedName>
</protein>
<dbReference type="WBParaSite" id="ES5_v2.g21273.t1">
    <property type="protein sequence ID" value="ES5_v2.g21273.t1"/>
    <property type="gene ID" value="ES5_v2.g21273"/>
</dbReference>
<reference evidence="2" key="1">
    <citation type="submission" date="2022-11" db="UniProtKB">
        <authorList>
            <consortium name="WormBaseParasite"/>
        </authorList>
    </citation>
    <scope>IDENTIFICATION</scope>
</reference>
<proteinExistence type="predicted"/>
<sequence length="123" mass="14327">MTIETLSAEKANRISNLSTEPEDLPLLSCIQVEPPLPKNWKIISPLGPDIRDRQWYHGFMTRRESEILCRKHGQWLFRVTHGNQDQDSEVCFYFLDIKRDATLAKHIISVHMNADQHVSQTEN</sequence>
<evidence type="ECO:0000313" key="2">
    <source>
        <dbReference type="WBParaSite" id="ES5_v2.g21273.t1"/>
    </source>
</evidence>
<dbReference type="Proteomes" id="UP000887579">
    <property type="component" value="Unplaced"/>
</dbReference>
<organism evidence="1 2">
    <name type="scientific">Panagrolaimus sp. ES5</name>
    <dbReference type="NCBI Taxonomy" id="591445"/>
    <lineage>
        <taxon>Eukaryota</taxon>
        <taxon>Metazoa</taxon>
        <taxon>Ecdysozoa</taxon>
        <taxon>Nematoda</taxon>
        <taxon>Chromadorea</taxon>
        <taxon>Rhabditida</taxon>
        <taxon>Tylenchina</taxon>
        <taxon>Panagrolaimomorpha</taxon>
        <taxon>Panagrolaimoidea</taxon>
        <taxon>Panagrolaimidae</taxon>
        <taxon>Panagrolaimus</taxon>
    </lineage>
</organism>
<name>A0AC34FV20_9BILA</name>